<keyword evidence="2" id="KW-1185">Reference proteome</keyword>
<name>A0A2I4BPS1_AUSLI</name>
<feature type="region of interest" description="Disordered" evidence="1">
    <location>
        <begin position="35"/>
        <end position="65"/>
    </location>
</feature>
<evidence type="ECO:0000313" key="2">
    <source>
        <dbReference type="Proteomes" id="UP000192220"/>
    </source>
</evidence>
<gene>
    <name evidence="3" type="primary">LOC106521613</name>
</gene>
<feature type="compositionally biased region" description="Polar residues" evidence="1">
    <location>
        <begin position="44"/>
        <end position="61"/>
    </location>
</feature>
<dbReference type="GeneID" id="106521613"/>
<proteinExistence type="predicted"/>
<protein>
    <submittedName>
        <fullName evidence="3">Uncharacterized protein LOC106521613</fullName>
    </submittedName>
</protein>
<reference evidence="3" key="1">
    <citation type="submission" date="2025-08" db="UniProtKB">
        <authorList>
            <consortium name="RefSeq"/>
        </authorList>
    </citation>
    <scope>IDENTIFICATION</scope>
    <source>
        <strain evidence="3">Quisiro</strain>
        <tissue evidence="3">Liver</tissue>
    </source>
</reference>
<dbReference type="KEGG" id="alim:106521613"/>
<accession>A0A2I4BPS1</accession>
<dbReference type="Proteomes" id="UP000192220">
    <property type="component" value="Unplaced"/>
</dbReference>
<sequence>MAPQKNMKEICIVTFWPNPQKDNLFTLFKRKRTKSPEEGLLSDPGTSRVNQADRLTSSSQGEPVWRTKLQRRPSTADFNLLVPTRLLVNKALHSLRHVPPAAPRRLAEVHRSILRLSVCLLPAASPAASAAAATPASNRGSPFVRAAGEERHRVEGCGQIRGSRTQPQRLGWHRIQTAAEDCTEARLGLRSGAEARMKENRKHPDWLKARRFFPAIPVRE</sequence>
<dbReference type="AlphaFoldDB" id="A0A2I4BPS1"/>
<evidence type="ECO:0000256" key="1">
    <source>
        <dbReference type="SAM" id="MobiDB-lite"/>
    </source>
</evidence>
<dbReference type="RefSeq" id="XP_013869714.1">
    <property type="nucleotide sequence ID" value="XM_014014260.1"/>
</dbReference>
<evidence type="ECO:0000313" key="3">
    <source>
        <dbReference type="RefSeq" id="XP_013869714.1"/>
    </source>
</evidence>
<organism evidence="2 3">
    <name type="scientific">Austrofundulus limnaeus</name>
    <name type="common">Annual killifish</name>
    <dbReference type="NCBI Taxonomy" id="52670"/>
    <lineage>
        <taxon>Eukaryota</taxon>
        <taxon>Metazoa</taxon>
        <taxon>Chordata</taxon>
        <taxon>Craniata</taxon>
        <taxon>Vertebrata</taxon>
        <taxon>Euteleostomi</taxon>
        <taxon>Actinopterygii</taxon>
        <taxon>Neopterygii</taxon>
        <taxon>Teleostei</taxon>
        <taxon>Neoteleostei</taxon>
        <taxon>Acanthomorphata</taxon>
        <taxon>Ovalentaria</taxon>
        <taxon>Atherinomorphae</taxon>
        <taxon>Cyprinodontiformes</taxon>
        <taxon>Rivulidae</taxon>
        <taxon>Austrofundulus</taxon>
    </lineage>
</organism>
<dbReference type="InParanoid" id="A0A2I4BPS1"/>